<accession>A0A8C3SAP3</accession>
<evidence type="ECO:0000313" key="2">
    <source>
        <dbReference type="Proteomes" id="UP000694403"/>
    </source>
</evidence>
<keyword evidence="2" id="KW-1185">Reference proteome</keyword>
<reference evidence="1" key="1">
    <citation type="submission" date="2025-08" db="UniProtKB">
        <authorList>
            <consortium name="Ensembl"/>
        </authorList>
    </citation>
    <scope>IDENTIFICATION</scope>
</reference>
<dbReference type="Ensembl" id="ENSCSRT00000011792.1">
    <property type="protein sequence ID" value="ENSCSRP00000011362.1"/>
    <property type="gene ID" value="ENSCSRG00000008483.1"/>
</dbReference>
<dbReference type="AlphaFoldDB" id="A0A8C3SAP3"/>
<reference evidence="1" key="2">
    <citation type="submission" date="2025-09" db="UniProtKB">
        <authorList>
            <consortium name="Ensembl"/>
        </authorList>
    </citation>
    <scope>IDENTIFICATION</scope>
</reference>
<evidence type="ECO:0000313" key="1">
    <source>
        <dbReference type="Ensembl" id="ENSCSRP00000011362.1"/>
    </source>
</evidence>
<dbReference type="Proteomes" id="UP000694403">
    <property type="component" value="Unplaced"/>
</dbReference>
<organism evidence="1 2">
    <name type="scientific">Chelydra serpentina</name>
    <name type="common">Snapping turtle</name>
    <name type="synonym">Testudo serpentina</name>
    <dbReference type="NCBI Taxonomy" id="8475"/>
    <lineage>
        <taxon>Eukaryota</taxon>
        <taxon>Metazoa</taxon>
        <taxon>Chordata</taxon>
        <taxon>Craniata</taxon>
        <taxon>Vertebrata</taxon>
        <taxon>Euteleostomi</taxon>
        <taxon>Archelosauria</taxon>
        <taxon>Testudinata</taxon>
        <taxon>Testudines</taxon>
        <taxon>Cryptodira</taxon>
        <taxon>Durocryptodira</taxon>
        <taxon>Americhelydia</taxon>
        <taxon>Chelydroidea</taxon>
        <taxon>Chelydridae</taxon>
        <taxon>Chelydra</taxon>
    </lineage>
</organism>
<name>A0A8C3SAP3_CHESE</name>
<sequence>MKLWITTRHLLSPTNYHWNFPSNTLLTRHLLGIFISHPRHSRRTIRMTHPQHPRQQRLLLLHVYLSSHRPRTLLGLILIQRNLKHWNRSTNTSYSRCIRRLHPTVRPNIILRHYRHHQSTLSCPIHR</sequence>
<protein>
    <submittedName>
        <fullName evidence="1">Uncharacterized protein</fullName>
    </submittedName>
</protein>
<proteinExistence type="predicted"/>